<keyword evidence="3 6" id="KW-0808">Transferase</keyword>
<feature type="compositionally biased region" description="Polar residues" evidence="7">
    <location>
        <begin position="63"/>
        <end position="72"/>
    </location>
</feature>
<dbReference type="GO" id="GO:0017069">
    <property type="term" value="F:snRNA binding"/>
    <property type="evidence" value="ECO:0007669"/>
    <property type="project" value="TreeGrafter"/>
</dbReference>
<dbReference type="GeneTree" id="ENSGT00940000153993"/>
<keyword evidence="4 5" id="KW-0949">S-adenosyl-L-methionine</keyword>
<reference evidence="9 10" key="1">
    <citation type="submission" date="2020-06" db="EMBL/GenBank/DDBJ databases">
        <authorList>
            <consortium name="Wellcome Sanger Institute Data Sharing"/>
        </authorList>
    </citation>
    <scope>NUCLEOTIDE SEQUENCE [LARGE SCALE GENOMIC DNA]</scope>
</reference>
<feature type="region of interest" description="Disordered" evidence="7">
    <location>
        <begin position="159"/>
        <end position="231"/>
    </location>
</feature>
<sequence>MMSVEKEAGLCGDGGGDGLAALQPPRCRLGGRTLATPPAVLAEVPGKPAPGQVGCGVGARPLQSKNGLPQAQRSHKRRYSMNVGFRQPGAGKRRCRASSESEPVLPSNFLLGGNIFDPLNLNSLLDEEVSRALNAETPKSSPLPAKSREPVEILVPKDITDPLNLNGCGRDSRRGALLSPTKTGRKRHRNRHHGERAGPADQAESDKKKGEEGGLPGDAPQSEDSPQPYELNTSINCRDEVVLPILPRRHSHPPTGSSGATSRHRKRRRTVSRSERLSTTPTLTKGPGLTKPRPQTFQTPIAGLRPGPAAPAQASRKPARKFQYGNYSRYYGYHRPTLRQDPRLAVLKPDWFRGKNVLDLGCNTGHVTLAIARNWGPAHILGLDIDGGLVRVARQNLRHFLSELLLQEEDGKTGTAEPAGGGAKTQTGTGEEDVGAPVAMDTDVGQEFGAGIFRALMDVKMLTAPPDGRAAGGQQFPLSLRLCRGPIVPPPLLETSPGVFPANVSFMRGNYVLDSDVAVDAQRAEYDAILCLSLTKWVHLNWGDAGLQRLFRRAYRHLRVGGVFILEPQPWSSYAKRKRLTETTYRNYGSIHLKPDRFSSYLTTEVGFTSYELVGTPKSGPQGFQRPIYIFHKGPSSSRK</sequence>
<dbReference type="PANTHER" id="PTHR12315">
    <property type="entry name" value="BICOID-INTERACTING PROTEIN RELATED"/>
    <property type="match status" value="1"/>
</dbReference>
<evidence type="ECO:0000256" key="3">
    <source>
        <dbReference type="ARBA" id="ARBA00022679"/>
    </source>
</evidence>
<dbReference type="InterPro" id="IPR041698">
    <property type="entry name" value="Methyltransf_25"/>
</dbReference>
<feature type="compositionally biased region" description="Basic residues" evidence="7">
    <location>
        <begin position="183"/>
        <end position="194"/>
    </location>
</feature>
<dbReference type="PANTHER" id="PTHR12315:SF0">
    <property type="entry name" value="7SK SNRNA METHYLPHOSPHATE CAPPING ENZYME"/>
    <property type="match status" value="1"/>
</dbReference>
<feature type="region of interest" description="Disordered" evidence="7">
    <location>
        <begin position="409"/>
        <end position="434"/>
    </location>
</feature>
<dbReference type="SUPFAM" id="SSF53335">
    <property type="entry name" value="S-adenosyl-L-methionine-dependent methyltransferases"/>
    <property type="match status" value="1"/>
</dbReference>
<dbReference type="InterPro" id="IPR029063">
    <property type="entry name" value="SAM-dependent_MTases_sf"/>
</dbReference>
<comment type="similarity">
    <text evidence="1 6">Belongs to the methyltransferase superfamily.</text>
</comment>
<dbReference type="InterPro" id="IPR010675">
    <property type="entry name" value="Bin3_C"/>
</dbReference>
<dbReference type="GO" id="GO:0008173">
    <property type="term" value="F:RNA methyltransferase activity"/>
    <property type="evidence" value="ECO:0007669"/>
    <property type="project" value="UniProtKB-UniRule"/>
</dbReference>
<keyword evidence="2 6" id="KW-0489">Methyltransferase</keyword>
<dbReference type="Gene3D" id="3.40.50.150">
    <property type="entry name" value="Vaccinia Virus protein VP39"/>
    <property type="match status" value="1"/>
</dbReference>
<evidence type="ECO:0000256" key="6">
    <source>
        <dbReference type="RuleBase" id="RU367087"/>
    </source>
</evidence>
<feature type="region of interest" description="Disordered" evidence="7">
    <location>
        <begin position="58"/>
        <end position="77"/>
    </location>
</feature>
<evidence type="ECO:0000313" key="10">
    <source>
        <dbReference type="Proteomes" id="UP000694580"/>
    </source>
</evidence>
<dbReference type="Pfam" id="PF13649">
    <property type="entry name" value="Methyltransf_25"/>
    <property type="match status" value="1"/>
</dbReference>
<dbReference type="Ensembl" id="ENSDCDT00010009401.1">
    <property type="protein sequence ID" value="ENSDCDP00010008952.1"/>
    <property type="gene ID" value="ENSDCDG00010004021.1"/>
</dbReference>
<proteinExistence type="inferred from homology"/>
<dbReference type="GO" id="GO:0040031">
    <property type="term" value="P:snRNA modification"/>
    <property type="evidence" value="ECO:0007669"/>
    <property type="project" value="TreeGrafter"/>
</dbReference>
<evidence type="ECO:0000259" key="8">
    <source>
        <dbReference type="PROSITE" id="PS51515"/>
    </source>
</evidence>
<dbReference type="Proteomes" id="UP000694580">
    <property type="component" value="Chromosome 1"/>
</dbReference>
<dbReference type="InterPro" id="IPR039772">
    <property type="entry name" value="Bin3-like"/>
</dbReference>
<dbReference type="EC" id="2.1.1.-" evidence="6"/>
<evidence type="ECO:0000256" key="2">
    <source>
        <dbReference type="ARBA" id="ARBA00022603"/>
    </source>
</evidence>
<feature type="compositionally biased region" description="Low complexity" evidence="7">
    <location>
        <begin position="277"/>
        <end position="292"/>
    </location>
</feature>
<dbReference type="CDD" id="cd02440">
    <property type="entry name" value="AdoMet_MTases"/>
    <property type="match status" value="1"/>
</dbReference>
<gene>
    <name evidence="9" type="primary">mepceb</name>
</gene>
<feature type="region of interest" description="Disordered" evidence="7">
    <location>
        <begin position="245"/>
        <end position="294"/>
    </location>
</feature>
<evidence type="ECO:0000313" key="9">
    <source>
        <dbReference type="Ensembl" id="ENSDCDP00010008952.1"/>
    </source>
</evidence>
<accession>A0AAY4AJ87</accession>
<name>A0AAY4AJ87_9TELE</name>
<evidence type="ECO:0000256" key="7">
    <source>
        <dbReference type="SAM" id="MobiDB-lite"/>
    </source>
</evidence>
<organism evidence="9 10">
    <name type="scientific">Denticeps clupeoides</name>
    <name type="common">denticle herring</name>
    <dbReference type="NCBI Taxonomy" id="299321"/>
    <lineage>
        <taxon>Eukaryota</taxon>
        <taxon>Metazoa</taxon>
        <taxon>Chordata</taxon>
        <taxon>Craniata</taxon>
        <taxon>Vertebrata</taxon>
        <taxon>Euteleostomi</taxon>
        <taxon>Actinopterygii</taxon>
        <taxon>Neopterygii</taxon>
        <taxon>Teleostei</taxon>
        <taxon>Clupei</taxon>
        <taxon>Clupeiformes</taxon>
        <taxon>Denticipitoidei</taxon>
        <taxon>Denticipitidae</taxon>
        <taxon>Denticeps</taxon>
    </lineage>
</organism>
<feature type="region of interest" description="Disordered" evidence="7">
    <location>
        <begin position="1"/>
        <end position="24"/>
    </location>
</feature>
<protein>
    <recommendedName>
        <fullName evidence="6">RNA methyltransferase</fullName>
        <ecNumber evidence="6">2.1.1.-</ecNumber>
    </recommendedName>
</protein>
<feature type="compositionally biased region" description="Polar residues" evidence="7">
    <location>
        <begin position="222"/>
        <end position="231"/>
    </location>
</feature>
<dbReference type="AlphaFoldDB" id="A0AAY4AJ87"/>
<feature type="domain" description="Bin3-type SAM" evidence="8">
    <location>
        <begin position="341"/>
        <end position="636"/>
    </location>
</feature>
<evidence type="ECO:0000256" key="5">
    <source>
        <dbReference type="PROSITE-ProRule" id="PRU00848"/>
    </source>
</evidence>
<dbReference type="Pfam" id="PF06859">
    <property type="entry name" value="Bin3"/>
    <property type="match status" value="1"/>
</dbReference>
<evidence type="ECO:0000256" key="4">
    <source>
        <dbReference type="ARBA" id="ARBA00022691"/>
    </source>
</evidence>
<keyword evidence="10" id="KW-1185">Reference proteome</keyword>
<dbReference type="GO" id="GO:0008171">
    <property type="term" value="F:O-methyltransferase activity"/>
    <property type="evidence" value="ECO:0007669"/>
    <property type="project" value="UniProtKB-UniRule"/>
</dbReference>
<reference evidence="9" key="2">
    <citation type="submission" date="2025-08" db="UniProtKB">
        <authorList>
            <consortium name="Ensembl"/>
        </authorList>
    </citation>
    <scope>IDENTIFICATION</scope>
</reference>
<reference evidence="9" key="3">
    <citation type="submission" date="2025-09" db="UniProtKB">
        <authorList>
            <consortium name="Ensembl"/>
        </authorList>
    </citation>
    <scope>IDENTIFICATION</scope>
</reference>
<dbReference type="GO" id="GO:0032259">
    <property type="term" value="P:methylation"/>
    <property type="evidence" value="ECO:0007669"/>
    <property type="project" value="UniProtKB-KW"/>
</dbReference>
<dbReference type="PROSITE" id="PS51515">
    <property type="entry name" value="BIN3_SAM"/>
    <property type="match status" value="1"/>
</dbReference>
<dbReference type="GeneID" id="114790225"/>
<dbReference type="RefSeq" id="XP_028835936.1">
    <property type="nucleotide sequence ID" value="XM_028980103.1"/>
</dbReference>
<dbReference type="InterPro" id="IPR024160">
    <property type="entry name" value="BIN3_SAM-bd_dom"/>
</dbReference>
<feature type="compositionally biased region" description="Basic residues" evidence="7">
    <location>
        <begin position="262"/>
        <end position="271"/>
    </location>
</feature>
<evidence type="ECO:0000256" key="1">
    <source>
        <dbReference type="ARBA" id="ARBA00008361"/>
    </source>
</evidence>